<dbReference type="Proteomes" id="UP001176521">
    <property type="component" value="Unassembled WGS sequence"/>
</dbReference>
<feature type="compositionally biased region" description="Polar residues" evidence="1">
    <location>
        <begin position="451"/>
        <end position="463"/>
    </location>
</feature>
<feature type="compositionally biased region" description="Polar residues" evidence="1">
    <location>
        <begin position="206"/>
        <end position="224"/>
    </location>
</feature>
<feature type="compositionally biased region" description="Polar residues" evidence="1">
    <location>
        <begin position="268"/>
        <end position="295"/>
    </location>
</feature>
<proteinExistence type="predicted"/>
<reference evidence="2" key="1">
    <citation type="journal article" date="2023" name="PhytoFront">
        <title>Draft Genome Resources of Seven Strains of Tilletia horrida, Causal Agent of Kernel Smut of Rice.</title>
        <authorList>
            <person name="Khanal S."/>
            <person name="Antony Babu S."/>
            <person name="Zhou X.G."/>
        </authorList>
    </citation>
    <scope>NUCLEOTIDE SEQUENCE</scope>
    <source>
        <strain evidence="2">TX3</strain>
    </source>
</reference>
<dbReference type="InterPro" id="IPR046368">
    <property type="entry name" value="Tag1"/>
</dbReference>
<feature type="compositionally biased region" description="Low complexity" evidence="1">
    <location>
        <begin position="31"/>
        <end position="68"/>
    </location>
</feature>
<feature type="region of interest" description="Disordered" evidence="1">
    <location>
        <begin position="749"/>
        <end position="768"/>
    </location>
</feature>
<dbReference type="GO" id="GO:0000329">
    <property type="term" value="C:fungal-type vacuole membrane"/>
    <property type="evidence" value="ECO:0007669"/>
    <property type="project" value="InterPro"/>
</dbReference>
<feature type="compositionally biased region" description="Low complexity" evidence="1">
    <location>
        <begin position="7"/>
        <end position="23"/>
    </location>
</feature>
<feature type="region of interest" description="Disordered" evidence="1">
    <location>
        <begin position="415"/>
        <end position="484"/>
    </location>
</feature>
<organism evidence="2 3">
    <name type="scientific">Tilletia horrida</name>
    <dbReference type="NCBI Taxonomy" id="155126"/>
    <lineage>
        <taxon>Eukaryota</taxon>
        <taxon>Fungi</taxon>
        <taxon>Dikarya</taxon>
        <taxon>Basidiomycota</taxon>
        <taxon>Ustilaginomycotina</taxon>
        <taxon>Exobasidiomycetes</taxon>
        <taxon>Tilletiales</taxon>
        <taxon>Tilletiaceae</taxon>
        <taxon>Tilletia</taxon>
    </lineage>
</organism>
<dbReference type="InterPro" id="IPR022185">
    <property type="entry name" value="DUF3712"/>
</dbReference>
<feature type="compositionally biased region" description="Low complexity" evidence="1">
    <location>
        <begin position="225"/>
        <end position="239"/>
    </location>
</feature>
<accession>A0AAN6GFF7</accession>
<feature type="region of interest" description="Disordered" evidence="1">
    <location>
        <begin position="1"/>
        <end position="92"/>
    </location>
</feature>
<dbReference type="PANTHER" id="PTHR35895">
    <property type="entry name" value="CHROMOSOME 16, WHOLE GENOME SHOTGUN SEQUENCE"/>
    <property type="match status" value="1"/>
</dbReference>
<gene>
    <name evidence="2" type="ORF">OC842_001551</name>
</gene>
<name>A0AAN6GFF7_9BASI</name>
<keyword evidence="3" id="KW-1185">Reference proteome</keyword>
<feature type="compositionally biased region" description="Polar residues" evidence="1">
    <location>
        <begin position="750"/>
        <end position="762"/>
    </location>
</feature>
<comment type="caution">
    <text evidence="2">The sequence shown here is derived from an EMBL/GenBank/DDBJ whole genome shotgun (WGS) entry which is preliminary data.</text>
</comment>
<evidence type="ECO:0000313" key="3">
    <source>
        <dbReference type="Proteomes" id="UP001176521"/>
    </source>
</evidence>
<evidence type="ECO:0000313" key="2">
    <source>
        <dbReference type="EMBL" id="KAK0537676.1"/>
    </source>
</evidence>
<sequence length="1726" mass="183977">MLNTAFSPKSSTSHSSLHSIPSSVGASGRFPNQSSPQVASSSRTRSSGNGSNLMGSILPGGSSSGGASTRFSPRQQQQQYAHHQSPKPDTFVPDAAIPVSLKEKNIKQKALKLPVVSTVVDAIINRFRVHISTLHLHEPNSSGFHVDLFLRLLGTGPLKAKIFFPQGVTLFLRLPSHEEFCVSAANAQYNPGDHRALKPEAPLDPTASQNGTGLSPPSNNGLPTSPSSHSIASHSAQASENGKNGQQTHRSLLSSRSFTKSSRKQKLHTSASASVLQSNTPRASYLNPSAASPSDFQALDPANPGKGNSGDLGEGTLFAIKAHLEPVKMKPIGDVPARIRIEASGAELAGITALVNKVVRTHGEVKLILRAEGIVVKAYGLRVSAKSFEKDIVFDGLSHLTNILHYDRQNQSPSAGLSVGPLMGAGASPGTSSADARSMRSRNGPDGRSASMRSTQRPSTVVQPNGALPAAAPAQSRITKNPSPYSPEVVDLKILAGSPERGIECTAKINLPNPANLTVDLAALEFDLCISSDTLREAFPPSRFGEISCSLIPIGYILLEPTRLQPGDNFIEAYGRLVVPNPPPGTHPNSNLATIVLAGKQFLAGMLENRPMRLAVTAPGTTTISPVLDPMRPLTVPPASRRICQFPWLSDALEGIVIDLVLPPLGERVRLLDGAEFRFEAPPGHSIMAGPPVPRPVARTTLRHGLGVPIQLYSLKVDCIIDFPAGVTLSKTAGTPSGVVAPKSPAVSAFTENGRSPNSSTAPAAGTSAETKYESLRIAIVQSASSTGTIVLPASGEPVHQTLPVQLNPDIKVLIKILRGHAALRNVELGSILTKVLDTYETGIASVASDSDEDEASKTEDPWHDLGGLTARILEGLRVRAMIEVDAAFGDFHIPGIFRFQVRDLPVVISAPTASSLIPHISQPIVTDIMQRMTLHLDNFVVNELSVHGIHAQCDVRLLNFGPMRSEVRFREGLELMLMVDGKWTRCGTALIADMITVDPYAPKGVQSDVFVVPLAGHAGGEVFAKFVQALVQEQTFSVFLAANQFSVKTGGVNFLTPIHKAITLEGMNGLRGLTVDDIEILGEVPSPADAFRNPDQKDALRIRFKINIPNQSSINLALARITLYMMFEGVCVGDLEVDEIQLKGKHVTHADGLGTIYIGADDQHETRKVVVLEKIGKLFSLFVAGKSVDLEVRGRRSWAYAPGMGKPSMLAGGGSSLPGGANGTASAAAVGAAGAGSNGAPRVRQSQRIAWLDSAVRTINLPVSITLPAPLMIVKQIDIGDVTATFTENEPPVLAIRDITAIYELPYSISLQVLGLSLDLQLLYRGVVLGTVKTGESGATDTEQWRFPARANEPAGVGGRIKMGLETFALRPDVDPEALAEAIAIVADEDDATHLQVIGQARVRARTALGPVTAEIQLGDEHIVSIKGLKGLRTRPMQHEKLSIDAANKDHINLRFDLLVYNPSPKVSIHVLDSEVSFAAYFKNHYVGRAIVRNALLLDKGECLAKDVVFHYQPAPEIAKQVASLPSNLMSGRTTELWIQGDRHSTKIPTLLRALQTIRVPFLLKPILNGTLIDSIATRLSMGMLTSQTCLVEFVINNPLGVSIDVLDLSFRAMHRGEPFAKCSTSFRQTADPANGIRGTKLSVPPASAPGQLGQQVSPPVETEMAKRIDKMVGTLVAEKGLLHLDIELEAHVELSSAAGSAFPVVISYSQSGLPLKIRGLPGLG</sequence>
<protein>
    <submittedName>
        <fullName evidence="2">Uncharacterized protein</fullName>
    </submittedName>
</protein>
<feature type="region of interest" description="Disordered" evidence="1">
    <location>
        <begin position="192"/>
        <end position="311"/>
    </location>
</feature>
<evidence type="ECO:0000256" key="1">
    <source>
        <dbReference type="SAM" id="MobiDB-lite"/>
    </source>
</evidence>
<dbReference type="Pfam" id="PF12505">
    <property type="entry name" value="DUF3712"/>
    <property type="match status" value="1"/>
</dbReference>
<dbReference type="EMBL" id="JAPDMQ010000056">
    <property type="protein sequence ID" value="KAK0537676.1"/>
    <property type="molecule type" value="Genomic_DNA"/>
</dbReference>
<dbReference type="PANTHER" id="PTHR35895:SF1">
    <property type="entry name" value="LIPID-BINDING SERUM GLYCOPROTEIN C-TERMINAL DOMAIN-CONTAINING PROTEIN"/>
    <property type="match status" value="1"/>
</dbReference>
<feature type="compositionally biased region" description="Low complexity" evidence="1">
    <location>
        <begin position="250"/>
        <end position="260"/>
    </location>
</feature>
<feature type="compositionally biased region" description="Polar residues" evidence="1">
    <location>
        <begin position="240"/>
        <end position="249"/>
    </location>
</feature>